<sequence length="251" mass="28898">MMAEVVVVAENFKIYSLLGMAAGDKRNLNSNSKTNPPQFKSGIINNSDFLVRRHKIEQQRRSLPIASRTLDLRLGFLYVFLARSIYIRDKKSSLLTSPFVFLLGFLWGNSIVLVNTNIWCNILVAAKVFPVVKNQHLLLCTLLIGNSLAMEVCATGCNYFITFFIALCVENRVCFFLIVYEFEFCCDLTQWLLLQKLSFKCYVVQGLAYLIRVYAQTSISFWIRLMMVWILGHVWLSFLKQLIGFLKSDKL</sequence>
<reference evidence="2" key="1">
    <citation type="journal article" date="2017" name="Nature">
        <title>The sunflower genome provides insights into oil metabolism, flowering and Asterid evolution.</title>
        <authorList>
            <person name="Badouin H."/>
            <person name="Gouzy J."/>
            <person name="Grassa C.J."/>
            <person name="Murat F."/>
            <person name="Staton S.E."/>
            <person name="Cottret L."/>
            <person name="Lelandais-Briere C."/>
            <person name="Owens G.L."/>
            <person name="Carrere S."/>
            <person name="Mayjonade B."/>
            <person name="Legrand L."/>
            <person name="Gill N."/>
            <person name="Kane N.C."/>
            <person name="Bowers J.E."/>
            <person name="Hubner S."/>
            <person name="Bellec A."/>
            <person name="Berard A."/>
            <person name="Berges H."/>
            <person name="Blanchet N."/>
            <person name="Boniface M.C."/>
            <person name="Brunel D."/>
            <person name="Catrice O."/>
            <person name="Chaidir N."/>
            <person name="Claudel C."/>
            <person name="Donnadieu C."/>
            <person name="Faraut T."/>
            <person name="Fievet G."/>
            <person name="Helmstetter N."/>
            <person name="King M."/>
            <person name="Knapp S.J."/>
            <person name="Lai Z."/>
            <person name="Le Paslier M.C."/>
            <person name="Lippi Y."/>
            <person name="Lorenzon L."/>
            <person name="Mandel J.R."/>
            <person name="Marage G."/>
            <person name="Marchand G."/>
            <person name="Marquand E."/>
            <person name="Bret-Mestries E."/>
            <person name="Morien E."/>
            <person name="Nambeesan S."/>
            <person name="Nguyen T."/>
            <person name="Pegot-Espagnet P."/>
            <person name="Pouilly N."/>
            <person name="Raftis F."/>
            <person name="Sallet E."/>
            <person name="Schiex T."/>
            <person name="Thomas J."/>
            <person name="Vandecasteele C."/>
            <person name="Vares D."/>
            <person name="Vear F."/>
            <person name="Vautrin S."/>
            <person name="Crespi M."/>
            <person name="Mangin B."/>
            <person name="Burke J.M."/>
            <person name="Salse J."/>
            <person name="Munos S."/>
            <person name="Vincourt P."/>
            <person name="Rieseberg L.H."/>
            <person name="Langlade N.B."/>
        </authorList>
    </citation>
    <scope>NUCLEOTIDE SEQUENCE</scope>
    <source>
        <tissue evidence="2">Leaves</tissue>
    </source>
</reference>
<comment type="caution">
    <text evidence="2">The sequence shown here is derived from an EMBL/GenBank/DDBJ whole genome shotgun (WGS) entry which is preliminary data.</text>
</comment>
<proteinExistence type="predicted"/>
<keyword evidence="1" id="KW-0812">Transmembrane</keyword>
<feature type="transmembrane region" description="Helical" evidence="1">
    <location>
        <begin position="221"/>
        <end position="239"/>
    </location>
</feature>
<gene>
    <name evidence="2" type="ORF">HanXRQr2_Chr11g0503261</name>
</gene>
<keyword evidence="1" id="KW-0472">Membrane</keyword>
<evidence type="ECO:0000313" key="2">
    <source>
        <dbReference type="EMBL" id="KAF5783037.1"/>
    </source>
</evidence>
<protein>
    <submittedName>
        <fullName evidence="2">Uncharacterized protein</fullName>
    </submittedName>
</protein>
<reference evidence="2" key="2">
    <citation type="submission" date="2020-06" db="EMBL/GenBank/DDBJ databases">
        <title>Helianthus annuus Genome sequencing and assembly Release 2.</title>
        <authorList>
            <person name="Gouzy J."/>
            <person name="Langlade N."/>
            <person name="Munos S."/>
        </authorList>
    </citation>
    <scope>NUCLEOTIDE SEQUENCE</scope>
    <source>
        <tissue evidence="2">Leaves</tissue>
    </source>
</reference>
<evidence type="ECO:0000256" key="1">
    <source>
        <dbReference type="SAM" id="Phobius"/>
    </source>
</evidence>
<feature type="transmembrane region" description="Helical" evidence="1">
    <location>
        <begin position="99"/>
        <end position="124"/>
    </location>
</feature>
<name>A0A9K3N0Z8_HELAN</name>
<dbReference type="AlphaFoldDB" id="A0A9K3N0Z8"/>
<dbReference type="Gramene" id="mRNA:HanXRQr2_Chr11g0503261">
    <property type="protein sequence ID" value="mRNA:HanXRQr2_Chr11g0503261"/>
    <property type="gene ID" value="HanXRQr2_Chr11g0503261"/>
</dbReference>
<accession>A0A9K3N0Z8</accession>
<keyword evidence="1" id="KW-1133">Transmembrane helix</keyword>
<dbReference type="Proteomes" id="UP000215914">
    <property type="component" value="Unassembled WGS sequence"/>
</dbReference>
<keyword evidence="3" id="KW-1185">Reference proteome</keyword>
<dbReference type="EMBL" id="MNCJ02000326">
    <property type="protein sequence ID" value="KAF5783037.1"/>
    <property type="molecule type" value="Genomic_DNA"/>
</dbReference>
<organism evidence="2 3">
    <name type="scientific">Helianthus annuus</name>
    <name type="common">Common sunflower</name>
    <dbReference type="NCBI Taxonomy" id="4232"/>
    <lineage>
        <taxon>Eukaryota</taxon>
        <taxon>Viridiplantae</taxon>
        <taxon>Streptophyta</taxon>
        <taxon>Embryophyta</taxon>
        <taxon>Tracheophyta</taxon>
        <taxon>Spermatophyta</taxon>
        <taxon>Magnoliopsida</taxon>
        <taxon>eudicotyledons</taxon>
        <taxon>Gunneridae</taxon>
        <taxon>Pentapetalae</taxon>
        <taxon>asterids</taxon>
        <taxon>campanulids</taxon>
        <taxon>Asterales</taxon>
        <taxon>Asteraceae</taxon>
        <taxon>Asteroideae</taxon>
        <taxon>Heliantheae alliance</taxon>
        <taxon>Heliantheae</taxon>
        <taxon>Helianthus</taxon>
    </lineage>
</organism>
<evidence type="ECO:0000313" key="3">
    <source>
        <dbReference type="Proteomes" id="UP000215914"/>
    </source>
</evidence>